<accession>A0A817BK18</accession>
<dbReference type="AlphaFoldDB" id="A0A817BK18"/>
<reference evidence="2" key="1">
    <citation type="submission" date="2021-01" db="EMBL/GenBank/DDBJ databases">
        <authorList>
            <consortium name="Genoscope - CEA"/>
            <person name="William W."/>
        </authorList>
    </citation>
    <scope>NUCLEOTIDE SEQUENCE</scope>
</reference>
<feature type="region of interest" description="Disordered" evidence="1">
    <location>
        <begin position="24"/>
        <end position="44"/>
    </location>
</feature>
<name>A0A817BK18_BRANA</name>
<organism evidence="2">
    <name type="scientific">Brassica napus</name>
    <name type="common">Rape</name>
    <dbReference type="NCBI Taxonomy" id="3708"/>
    <lineage>
        <taxon>Eukaryota</taxon>
        <taxon>Viridiplantae</taxon>
        <taxon>Streptophyta</taxon>
        <taxon>Embryophyta</taxon>
        <taxon>Tracheophyta</taxon>
        <taxon>Spermatophyta</taxon>
        <taxon>Magnoliopsida</taxon>
        <taxon>eudicotyledons</taxon>
        <taxon>Gunneridae</taxon>
        <taxon>Pentapetalae</taxon>
        <taxon>rosids</taxon>
        <taxon>malvids</taxon>
        <taxon>Brassicales</taxon>
        <taxon>Brassicaceae</taxon>
        <taxon>Brassiceae</taxon>
        <taxon>Brassica</taxon>
    </lineage>
</organism>
<protein>
    <submittedName>
        <fullName evidence="2">(rape) hypothetical protein</fullName>
    </submittedName>
</protein>
<proteinExistence type="predicted"/>
<evidence type="ECO:0000256" key="1">
    <source>
        <dbReference type="SAM" id="MobiDB-lite"/>
    </source>
</evidence>
<gene>
    <name evidence="2" type="ORF">DARMORV10_A10P14470.1</name>
</gene>
<dbReference type="EMBL" id="HG994364">
    <property type="protein sequence ID" value="CAF2330936.1"/>
    <property type="molecule type" value="Genomic_DNA"/>
</dbReference>
<evidence type="ECO:0000313" key="2">
    <source>
        <dbReference type="EMBL" id="CAF2330936.1"/>
    </source>
</evidence>
<dbReference type="Proteomes" id="UP001295469">
    <property type="component" value="Chromosome A10"/>
</dbReference>
<sequence>MVYPHVEKETEQVIQATKDNNYHQSRKYSPLRGPDHMEKVRSSKNSVARRLRVLASETRGQVEEYVESMLAITNPTGLVTHQITQHNQTPQHQTRDQVMEDLNDVTLQYLSCADPTEAKARQCRVLEGDAQGQMEEVAAGILAANTFAPLAPDTSLGVETVDQRITSLSSQMVSSPQESLQQTRTRTRWNNERCLIVMFHHEEEDDFLALEQ</sequence>